<sequence>MGTEIAAGCPDGWEERGKPLSWTRRFSFPDYAATRSFLDRLTELSEEFDYYPNLNFARDYVVVAVQFDGDQMDARLAEYAHAAQAAYAAAE</sequence>
<keyword evidence="2" id="KW-1185">Reference proteome</keyword>
<dbReference type="RefSeq" id="WP_215871701.1">
    <property type="nucleotide sequence ID" value="NZ_JAAXYO010000180.1"/>
</dbReference>
<dbReference type="Proteomes" id="UP001197378">
    <property type="component" value="Unassembled WGS sequence"/>
</dbReference>
<dbReference type="GO" id="GO:0006729">
    <property type="term" value="P:tetrahydrobiopterin biosynthetic process"/>
    <property type="evidence" value="ECO:0007669"/>
    <property type="project" value="InterPro"/>
</dbReference>
<organism evidence="1 2">
    <name type="scientific">Igneacidithiobacillus copahuensis</name>
    <dbReference type="NCBI Taxonomy" id="2724909"/>
    <lineage>
        <taxon>Bacteria</taxon>
        <taxon>Pseudomonadati</taxon>
        <taxon>Pseudomonadota</taxon>
        <taxon>Acidithiobacillia</taxon>
        <taxon>Acidithiobacillales</taxon>
        <taxon>Acidithiobacillaceae</taxon>
        <taxon>Igneacidithiobacillus</taxon>
    </lineage>
</organism>
<protein>
    <recommendedName>
        <fullName evidence="3">4a-hydroxytetrahydrobiopterin dehydratase</fullName>
    </recommendedName>
</protein>
<reference evidence="1" key="1">
    <citation type="journal article" date="2021" name="ISME J.">
        <title>Genomic evolution of the class Acidithiobacillia: deep-branching Proteobacteria living in extreme acidic conditions.</title>
        <authorList>
            <person name="Moya-Beltran A."/>
            <person name="Beard S."/>
            <person name="Rojas-Villalobos C."/>
            <person name="Issotta F."/>
            <person name="Gallardo Y."/>
            <person name="Ulloa R."/>
            <person name="Giaveno A."/>
            <person name="Degli Esposti M."/>
            <person name="Johnson D.B."/>
            <person name="Quatrini R."/>
        </authorList>
    </citation>
    <scope>NUCLEOTIDE SEQUENCE</scope>
    <source>
        <strain evidence="1">VAN18-1</strain>
    </source>
</reference>
<dbReference type="AlphaFoldDB" id="A0AAE2YRY5"/>
<dbReference type="InterPro" id="IPR036428">
    <property type="entry name" value="PCD_sf"/>
</dbReference>
<comment type="caution">
    <text evidence="1">The sequence shown here is derived from an EMBL/GenBank/DDBJ whole genome shotgun (WGS) entry which is preliminary data.</text>
</comment>
<evidence type="ECO:0008006" key="3">
    <source>
        <dbReference type="Google" id="ProtNLM"/>
    </source>
</evidence>
<gene>
    <name evidence="1" type="ORF">HFQ13_12205</name>
</gene>
<dbReference type="GO" id="GO:0008124">
    <property type="term" value="F:4-alpha-hydroxytetrahydrobiopterin dehydratase activity"/>
    <property type="evidence" value="ECO:0007669"/>
    <property type="project" value="InterPro"/>
</dbReference>
<dbReference type="EMBL" id="JAAXYO010000180">
    <property type="protein sequence ID" value="MBU2788953.1"/>
    <property type="molecule type" value="Genomic_DNA"/>
</dbReference>
<evidence type="ECO:0000313" key="1">
    <source>
        <dbReference type="EMBL" id="MBU2788953.1"/>
    </source>
</evidence>
<proteinExistence type="predicted"/>
<dbReference type="Gene3D" id="3.30.1360.20">
    <property type="entry name" value="Transcriptional coactivator/pterin dehydratase"/>
    <property type="match status" value="1"/>
</dbReference>
<evidence type="ECO:0000313" key="2">
    <source>
        <dbReference type="Proteomes" id="UP001197378"/>
    </source>
</evidence>
<dbReference type="SUPFAM" id="SSF55248">
    <property type="entry name" value="PCD-like"/>
    <property type="match status" value="1"/>
</dbReference>
<accession>A0AAE2YRY5</accession>
<name>A0AAE2YRY5_9PROT</name>